<feature type="non-terminal residue" evidence="2">
    <location>
        <position position="332"/>
    </location>
</feature>
<accession>A0A9N9CML5</accession>
<feature type="compositionally biased region" description="Polar residues" evidence="1">
    <location>
        <begin position="314"/>
        <end position="332"/>
    </location>
</feature>
<evidence type="ECO:0000313" key="2">
    <source>
        <dbReference type="EMBL" id="CAG8607357.1"/>
    </source>
</evidence>
<proteinExistence type="predicted"/>
<dbReference type="Proteomes" id="UP000789706">
    <property type="component" value="Unassembled WGS sequence"/>
</dbReference>
<dbReference type="OrthoDB" id="2375172at2759"/>
<feature type="region of interest" description="Disordered" evidence="1">
    <location>
        <begin position="308"/>
        <end position="332"/>
    </location>
</feature>
<organism evidence="2 3">
    <name type="scientific">Diversispora eburnea</name>
    <dbReference type="NCBI Taxonomy" id="1213867"/>
    <lineage>
        <taxon>Eukaryota</taxon>
        <taxon>Fungi</taxon>
        <taxon>Fungi incertae sedis</taxon>
        <taxon>Mucoromycota</taxon>
        <taxon>Glomeromycotina</taxon>
        <taxon>Glomeromycetes</taxon>
        <taxon>Diversisporales</taxon>
        <taxon>Diversisporaceae</taxon>
        <taxon>Diversispora</taxon>
    </lineage>
</organism>
<gene>
    <name evidence="2" type="ORF">DEBURN_LOCUS9811</name>
</gene>
<dbReference type="AlphaFoldDB" id="A0A9N9CML5"/>
<name>A0A9N9CML5_9GLOM</name>
<evidence type="ECO:0000313" key="3">
    <source>
        <dbReference type="Proteomes" id="UP000789706"/>
    </source>
</evidence>
<sequence length="332" mass="37793">LDHKFSPHNNTLNFKVYLVSCGVGRMLNENCREPQNFIGYYLDSVEIGVSPLSHNPINRERNLGFNLNIGQNPGATTIYDFRNNKSIKSTTDDWYMERSESSTTGVQWLYRFTAQDLYKDGKNQRNLPSTDIHSGHCFKRKLEELGKKSDINKSKNENNLLVTDFRCEKEELRKKTNIVGSKEENNLSVTGFSHELEEPKAGKKFVDNINKFSSEDIYQTDFFSVKATIRFGTTANSNLEKLLLEQKDTIDNILKSQSVYAVGPNFQQGYSIPCIACYVSKPLEAQVLLKLSALFGHNYEIVEQMVEPVEEETSGSNNNHSDPSNGNETKWD</sequence>
<evidence type="ECO:0000256" key="1">
    <source>
        <dbReference type="SAM" id="MobiDB-lite"/>
    </source>
</evidence>
<comment type="caution">
    <text evidence="2">The sequence shown here is derived from an EMBL/GenBank/DDBJ whole genome shotgun (WGS) entry which is preliminary data.</text>
</comment>
<dbReference type="EMBL" id="CAJVPK010002157">
    <property type="protein sequence ID" value="CAG8607357.1"/>
    <property type="molecule type" value="Genomic_DNA"/>
</dbReference>
<keyword evidence="3" id="KW-1185">Reference proteome</keyword>
<reference evidence="2" key="1">
    <citation type="submission" date="2021-06" db="EMBL/GenBank/DDBJ databases">
        <authorList>
            <person name="Kallberg Y."/>
            <person name="Tangrot J."/>
            <person name="Rosling A."/>
        </authorList>
    </citation>
    <scope>NUCLEOTIDE SEQUENCE</scope>
    <source>
        <strain evidence="2">AZ414A</strain>
    </source>
</reference>
<protein>
    <submittedName>
        <fullName evidence="2">2136_t:CDS:1</fullName>
    </submittedName>
</protein>